<sequence length="166" mass="16850">MCDPISIMGAVTTGAKYLPAVASVLTSASGAAQQGTAAEQAAQFNAQQQLMQADQTQAAGYQQAKRIREQGQTTTGQATAALAASGVNVGTGTSNDVRQRIGQNTETDALNTILSADTKAQALRGQAQMTLAAGQQQERAGNMGALGSVLSGASKFITGWKSLASS</sequence>
<accession>A0A833PJS6</accession>
<dbReference type="Proteomes" id="UP000467522">
    <property type="component" value="Unassembled WGS sequence"/>
</dbReference>
<evidence type="ECO:0000313" key="2">
    <source>
        <dbReference type="Proteomes" id="UP000467522"/>
    </source>
</evidence>
<protein>
    <submittedName>
        <fullName evidence="1">Uncharacterized protein</fullName>
    </submittedName>
</protein>
<dbReference type="EMBL" id="WNDV01000066">
    <property type="protein sequence ID" value="KAF1030647.1"/>
    <property type="molecule type" value="Genomic_DNA"/>
</dbReference>
<reference evidence="2" key="1">
    <citation type="journal article" date="2020" name="MBio">
        <title>Horizontal gene transfer to a defensive symbiont with a reduced genome amongst a multipartite beetle microbiome.</title>
        <authorList>
            <person name="Waterworth S.C."/>
            <person name="Florez L.V."/>
            <person name="Rees E.R."/>
            <person name="Hertweck C."/>
            <person name="Kaltenpoth M."/>
            <person name="Kwan J.C."/>
        </authorList>
    </citation>
    <scope>NUCLEOTIDE SEQUENCE [LARGE SCALE GENOMIC DNA]</scope>
</reference>
<organism evidence="1 2">
    <name type="scientific">Burkholderia lata (strain ATCC 17760 / DSM 23089 / LMG 22485 / NCIMB 9086 / R18194 / 383)</name>
    <dbReference type="NCBI Taxonomy" id="482957"/>
    <lineage>
        <taxon>Bacteria</taxon>
        <taxon>Pseudomonadati</taxon>
        <taxon>Pseudomonadota</taxon>
        <taxon>Betaproteobacteria</taxon>
        <taxon>Burkholderiales</taxon>
        <taxon>Burkholderiaceae</taxon>
        <taxon>Burkholderia</taxon>
        <taxon>Burkholderia cepacia complex</taxon>
    </lineage>
</organism>
<dbReference type="RefSeq" id="WP_278651266.1">
    <property type="nucleotide sequence ID" value="NZ_WNDV01000066.1"/>
</dbReference>
<gene>
    <name evidence="1" type="ORF">GAK33_07883</name>
</gene>
<proteinExistence type="predicted"/>
<comment type="caution">
    <text evidence="1">The sequence shown here is derived from an EMBL/GenBank/DDBJ whole genome shotgun (WGS) entry which is preliminary data.</text>
</comment>
<dbReference type="AlphaFoldDB" id="A0A833PJS6"/>
<evidence type="ECO:0000313" key="1">
    <source>
        <dbReference type="EMBL" id="KAF1030647.1"/>
    </source>
</evidence>
<name>A0A833PJS6_BURL3</name>